<dbReference type="Gene3D" id="3.20.20.70">
    <property type="entry name" value="Aldolase class I"/>
    <property type="match status" value="1"/>
</dbReference>
<comment type="caution">
    <text evidence="3">The sequence shown here is derived from an EMBL/GenBank/DDBJ whole genome shotgun (WGS) entry which is preliminary data.</text>
</comment>
<keyword evidence="4" id="KW-1185">Reference proteome</keyword>
<evidence type="ECO:0000313" key="3">
    <source>
        <dbReference type="EMBL" id="MET3794549.1"/>
    </source>
</evidence>
<proteinExistence type="inferred from homology"/>
<comment type="similarity">
    <text evidence="1">Belongs to the aldolase LacD family.</text>
</comment>
<dbReference type="PANTHER" id="PTHR39340:SF1">
    <property type="entry name" value="SULFOFRUCTOSEPHOSPHATE ALDOLASE"/>
    <property type="match status" value="1"/>
</dbReference>
<accession>A0ABV2N6V7</accession>
<dbReference type="EMBL" id="JBEPML010000026">
    <property type="protein sequence ID" value="MET3794549.1"/>
    <property type="molecule type" value="Genomic_DNA"/>
</dbReference>
<reference evidence="3 4" key="1">
    <citation type="submission" date="2024-06" db="EMBL/GenBank/DDBJ databases">
        <title>Genomic Encyclopedia of Type Strains, Phase IV (KMG-IV): sequencing the most valuable type-strain genomes for metagenomic binning, comparative biology and taxonomic classification.</title>
        <authorList>
            <person name="Goeker M."/>
        </authorList>
    </citation>
    <scope>NUCLEOTIDE SEQUENCE [LARGE SCALE GENOMIC DNA]</scope>
    <source>
        <strain evidence="3 4">DSM 27865</strain>
    </source>
</reference>
<dbReference type="InterPro" id="IPR050552">
    <property type="entry name" value="LacD_aldolase"/>
</dbReference>
<dbReference type="SMART" id="SM01133">
    <property type="entry name" value="DeoC"/>
    <property type="match status" value="1"/>
</dbReference>
<evidence type="ECO:0000313" key="4">
    <source>
        <dbReference type="Proteomes" id="UP001549076"/>
    </source>
</evidence>
<sequence>MRRLADANGYFKMTAVDQRPGVEALVASRRPDGKSAYEDVGAIKELLIQELSPYSSAMLVDPGYAFPYGYRSLDPSKGLLVTAEQWDCEEDAGGRRTLLYPNWSVEKIKRMGADGVKLMLWYRPDASPDTLKHQQALVEAVGAECRRHDIAFLLEPLVHPFLSEAGSPEYREDPNKRPEMVIDTVKEFRKERYGVDIFKLETPLPANTIADPDADSPESRSAQEWFNQIDLLLDRPWVMLSAGAGMEPFRRVLTYAFRAGASGYLAGRAIWWGAAEQFPDLDAFRAQIRAQGVPYAEKIQHTLQQYGRPWTEKMGVKGEVRLSHAGPSFYENYPACQR</sequence>
<evidence type="ECO:0000256" key="2">
    <source>
        <dbReference type="ARBA" id="ARBA00023239"/>
    </source>
</evidence>
<name>A0ABV2N6V7_9HYPH</name>
<dbReference type="SUPFAM" id="SSF51569">
    <property type="entry name" value="Aldolase"/>
    <property type="match status" value="1"/>
</dbReference>
<dbReference type="InterPro" id="IPR013785">
    <property type="entry name" value="Aldolase_TIM"/>
</dbReference>
<gene>
    <name evidence="3" type="ORF">ABID37_004789</name>
</gene>
<keyword evidence="2 3" id="KW-0456">Lyase</keyword>
<dbReference type="Proteomes" id="UP001549076">
    <property type="component" value="Unassembled WGS sequence"/>
</dbReference>
<dbReference type="GO" id="GO:0009025">
    <property type="term" value="F:tagatose-bisphosphate aldolase activity"/>
    <property type="evidence" value="ECO:0007669"/>
    <property type="project" value="UniProtKB-EC"/>
</dbReference>
<dbReference type="InterPro" id="IPR002915">
    <property type="entry name" value="DeoC/FbaB/LacD_aldolase"/>
</dbReference>
<organism evidence="3 4">
    <name type="scientific">Aquamicrobium terrae</name>
    <dbReference type="NCBI Taxonomy" id="1324945"/>
    <lineage>
        <taxon>Bacteria</taxon>
        <taxon>Pseudomonadati</taxon>
        <taxon>Pseudomonadota</taxon>
        <taxon>Alphaproteobacteria</taxon>
        <taxon>Hyphomicrobiales</taxon>
        <taxon>Phyllobacteriaceae</taxon>
        <taxon>Aquamicrobium</taxon>
    </lineage>
</organism>
<dbReference type="Pfam" id="PF01791">
    <property type="entry name" value="DeoC"/>
    <property type="match status" value="1"/>
</dbReference>
<dbReference type="NCBIfam" id="NF009498">
    <property type="entry name" value="PRK12858.1"/>
    <property type="match status" value="1"/>
</dbReference>
<evidence type="ECO:0000256" key="1">
    <source>
        <dbReference type="ARBA" id="ARBA00008679"/>
    </source>
</evidence>
<dbReference type="PANTHER" id="PTHR39340">
    <property type="entry name" value="SULFOFRUCTOSEPHOSPHATE ALDOLASE"/>
    <property type="match status" value="1"/>
</dbReference>
<dbReference type="EC" id="4.1.2.40" evidence="3"/>
<protein>
    <submittedName>
        <fullName evidence="3">Tagatose 1,6-diphosphate aldolase</fullName>
        <ecNumber evidence="3">4.1.2.40</ecNumber>
    </submittedName>
</protein>